<feature type="region of interest" description="Disordered" evidence="4">
    <location>
        <begin position="1479"/>
        <end position="1509"/>
    </location>
</feature>
<keyword evidence="7" id="KW-1185">Reference proteome</keyword>
<organism evidence="6 7">
    <name type="scientific">Ceratopteris richardii</name>
    <name type="common">Triangle waterfern</name>
    <dbReference type="NCBI Taxonomy" id="49495"/>
    <lineage>
        <taxon>Eukaryota</taxon>
        <taxon>Viridiplantae</taxon>
        <taxon>Streptophyta</taxon>
        <taxon>Embryophyta</taxon>
        <taxon>Tracheophyta</taxon>
        <taxon>Polypodiopsida</taxon>
        <taxon>Polypodiidae</taxon>
        <taxon>Polypodiales</taxon>
        <taxon>Pteridineae</taxon>
        <taxon>Pteridaceae</taxon>
        <taxon>Parkerioideae</taxon>
        <taxon>Ceratopteris</taxon>
    </lineage>
</organism>
<feature type="compositionally biased region" description="Basic and acidic residues" evidence="4">
    <location>
        <begin position="1027"/>
        <end position="1046"/>
    </location>
</feature>
<evidence type="ECO:0000256" key="4">
    <source>
        <dbReference type="SAM" id="MobiDB-lite"/>
    </source>
</evidence>
<dbReference type="EMBL" id="CM035437">
    <property type="protein sequence ID" value="KAH7286771.1"/>
    <property type="molecule type" value="Genomic_DNA"/>
</dbReference>
<feature type="region of interest" description="Disordered" evidence="4">
    <location>
        <begin position="1535"/>
        <end position="1563"/>
    </location>
</feature>
<evidence type="ECO:0000259" key="5">
    <source>
        <dbReference type="SMART" id="SM00249"/>
    </source>
</evidence>
<feature type="compositionally biased region" description="Basic and acidic residues" evidence="4">
    <location>
        <begin position="1106"/>
        <end position="1130"/>
    </location>
</feature>
<dbReference type="OrthoDB" id="21264at2759"/>
<feature type="compositionally biased region" description="Basic and acidic residues" evidence="4">
    <location>
        <begin position="1334"/>
        <end position="1357"/>
    </location>
</feature>
<comment type="caution">
    <text evidence="6">The sequence shown here is derived from an EMBL/GenBank/DDBJ whole genome shotgun (WGS) entry which is preliminary data.</text>
</comment>
<feature type="compositionally biased region" description="Low complexity" evidence="4">
    <location>
        <begin position="1299"/>
        <end position="1308"/>
    </location>
</feature>
<keyword evidence="1" id="KW-0479">Metal-binding</keyword>
<feature type="compositionally biased region" description="Basic and acidic residues" evidence="4">
    <location>
        <begin position="214"/>
        <end position="234"/>
    </location>
</feature>
<feature type="region of interest" description="Disordered" evidence="4">
    <location>
        <begin position="911"/>
        <end position="939"/>
    </location>
</feature>
<dbReference type="GO" id="GO:0008270">
    <property type="term" value="F:zinc ion binding"/>
    <property type="evidence" value="ECO:0007669"/>
    <property type="project" value="UniProtKB-KW"/>
</dbReference>
<feature type="compositionally biased region" description="Polar residues" evidence="4">
    <location>
        <begin position="1242"/>
        <end position="1257"/>
    </location>
</feature>
<dbReference type="InterPro" id="IPR013083">
    <property type="entry name" value="Znf_RING/FYVE/PHD"/>
</dbReference>
<dbReference type="Pfam" id="PF26055">
    <property type="entry name" value="Mtase_EDM2"/>
    <property type="match status" value="1"/>
</dbReference>
<feature type="compositionally biased region" description="Basic and acidic residues" evidence="4">
    <location>
        <begin position="1"/>
        <end position="11"/>
    </location>
</feature>
<feature type="compositionally biased region" description="Polar residues" evidence="4">
    <location>
        <begin position="1535"/>
        <end position="1557"/>
    </location>
</feature>
<proteinExistence type="predicted"/>
<evidence type="ECO:0000256" key="3">
    <source>
        <dbReference type="ARBA" id="ARBA00022833"/>
    </source>
</evidence>
<name>A0A8T2QRH9_CERRI</name>
<feature type="compositionally biased region" description="Basic and acidic residues" evidence="4">
    <location>
        <begin position="998"/>
        <end position="1018"/>
    </location>
</feature>
<feature type="compositionally biased region" description="Basic and acidic residues" evidence="4">
    <location>
        <begin position="1269"/>
        <end position="1298"/>
    </location>
</feature>
<feature type="compositionally biased region" description="Polar residues" evidence="4">
    <location>
        <begin position="1088"/>
        <end position="1097"/>
    </location>
</feature>
<dbReference type="SUPFAM" id="SSF57903">
    <property type="entry name" value="FYVE/PHD zinc finger"/>
    <property type="match status" value="1"/>
</dbReference>
<dbReference type="InterPro" id="IPR058939">
    <property type="entry name" value="Mtase_EDM2"/>
</dbReference>
<evidence type="ECO:0000313" key="7">
    <source>
        <dbReference type="Proteomes" id="UP000825935"/>
    </source>
</evidence>
<evidence type="ECO:0000256" key="2">
    <source>
        <dbReference type="ARBA" id="ARBA00022771"/>
    </source>
</evidence>
<dbReference type="PANTHER" id="PTHR46235">
    <property type="entry name" value="PHD FINGER-CONTAINING PROTEIN DDB_G0268158"/>
    <property type="match status" value="1"/>
</dbReference>
<feature type="domain" description="Zinc finger PHD-type" evidence="5">
    <location>
        <begin position="325"/>
        <end position="394"/>
    </location>
</feature>
<feature type="domain" description="Zinc finger PHD-type" evidence="5">
    <location>
        <begin position="263"/>
        <end position="320"/>
    </location>
</feature>
<dbReference type="Proteomes" id="UP000825935">
    <property type="component" value="Chromosome 32"/>
</dbReference>
<dbReference type="InterPro" id="IPR011011">
    <property type="entry name" value="Znf_FYVE_PHD"/>
</dbReference>
<feature type="compositionally biased region" description="Basic and acidic residues" evidence="4">
    <location>
        <begin position="974"/>
        <end position="988"/>
    </location>
</feature>
<evidence type="ECO:0000256" key="1">
    <source>
        <dbReference type="ARBA" id="ARBA00022723"/>
    </source>
</evidence>
<feature type="compositionally biased region" description="Acidic residues" evidence="4">
    <location>
        <begin position="235"/>
        <end position="254"/>
    </location>
</feature>
<feature type="compositionally biased region" description="Basic and acidic residues" evidence="4">
    <location>
        <begin position="1153"/>
        <end position="1241"/>
    </location>
</feature>
<feature type="compositionally biased region" description="Polar residues" evidence="4">
    <location>
        <begin position="1318"/>
        <end position="1333"/>
    </location>
</feature>
<feature type="compositionally biased region" description="Polar residues" evidence="4">
    <location>
        <begin position="1142"/>
        <end position="1152"/>
    </location>
</feature>
<feature type="domain" description="Zinc finger PHD-type" evidence="5">
    <location>
        <begin position="395"/>
        <end position="467"/>
    </location>
</feature>
<dbReference type="SMART" id="SM00249">
    <property type="entry name" value="PHD"/>
    <property type="match status" value="3"/>
</dbReference>
<reference evidence="6" key="1">
    <citation type="submission" date="2021-08" db="EMBL/GenBank/DDBJ databases">
        <title>WGS assembly of Ceratopteris richardii.</title>
        <authorList>
            <person name="Marchant D.B."/>
            <person name="Chen G."/>
            <person name="Jenkins J."/>
            <person name="Shu S."/>
            <person name="Leebens-Mack J."/>
            <person name="Grimwood J."/>
            <person name="Schmutz J."/>
            <person name="Soltis P."/>
            <person name="Soltis D."/>
            <person name="Chen Z.-H."/>
        </authorList>
    </citation>
    <scope>NUCLEOTIDE SEQUENCE</scope>
    <source>
        <strain evidence="6">Whitten #5841</strain>
        <tissue evidence="6">Leaf</tissue>
    </source>
</reference>
<dbReference type="EMBL" id="CM035437">
    <property type="protein sequence ID" value="KAH7286772.1"/>
    <property type="molecule type" value="Genomic_DNA"/>
</dbReference>
<feature type="region of interest" description="Disordered" evidence="4">
    <location>
        <begin position="1"/>
        <end position="24"/>
    </location>
</feature>
<keyword evidence="3" id="KW-0862">Zinc</keyword>
<dbReference type="InterPro" id="IPR055198">
    <property type="entry name" value="NSD_PHD"/>
</dbReference>
<gene>
    <name evidence="6" type="ORF">KP509_32G022200</name>
</gene>
<protein>
    <recommendedName>
        <fullName evidence="5">Zinc finger PHD-type domain-containing protein</fullName>
    </recommendedName>
</protein>
<dbReference type="CDD" id="cd15565">
    <property type="entry name" value="PHD2_NSD"/>
    <property type="match status" value="1"/>
</dbReference>
<accession>A0A8T2QRH9</accession>
<feature type="region of interest" description="Disordered" evidence="4">
    <location>
        <begin position="1088"/>
        <end position="1357"/>
    </location>
</feature>
<dbReference type="PANTHER" id="PTHR46235:SF3">
    <property type="entry name" value="PHD FINGER-CONTAINING PROTEIN DDB_G0268158"/>
    <property type="match status" value="1"/>
</dbReference>
<evidence type="ECO:0000313" key="6">
    <source>
        <dbReference type="EMBL" id="KAH7286772.1"/>
    </source>
</evidence>
<feature type="region of interest" description="Disordered" evidence="4">
    <location>
        <begin position="974"/>
        <end position="1067"/>
    </location>
</feature>
<dbReference type="InterPro" id="IPR001965">
    <property type="entry name" value="Znf_PHD"/>
</dbReference>
<keyword evidence="2" id="KW-0863">Zinc-finger</keyword>
<feature type="region of interest" description="Disordered" evidence="4">
    <location>
        <begin position="201"/>
        <end position="254"/>
    </location>
</feature>
<dbReference type="Pfam" id="PF22908">
    <property type="entry name" value="PHD_NSD"/>
    <property type="match status" value="1"/>
</dbReference>
<sequence length="1563" mass="176673">MAGKEENKVIEAADNMQDDSSDDDIEVVPESVDGYWLELGDETPVSFTTLPYVKTDEEIPPSERVIYVRGTQDNGMRLYTRAMAWKLKLNEDLKPTFHLKTEKYWVELLKPRKSYEETIRSIISVAYFLNYVLVNPNESEKAAWSYVKDLFPSWEVAPNRNDLSLHLAIAKHLATVNDDLAHASALQFLDTGLSKKRLASATEVSQSSSGKGMRALDIENDGHDEPERKKGKYDEVDEMNSGEEMDGYGEDEDDDVGDLSETVCCICDNGGTVICCDGPCMRSFHLNKGAGGAADSKCSTLGFSKAEAERMEKFFCPNCKLKEHQCYACGRLGCSDEKAGAAQEVFVCDSAMCGHFYHPQCVAELILKDKLATEQAALADSIREGKGFTCPMHKCFKCGKGEVKEEEDLQFGVCRRCPRVWHRKCLPFPVPNDDESEEEEEDEDEEPQRAWDNLLPNRILVYCERHAIVPNLGTPARNHVKFPQGWLVPVKKVLPEEKKRKLFKPSKDEAGSFKEATRRKASQLSDLDGIKKRKLVSVKPKLEKVSVSKTSSSVILIKGKPVERQDMFSKKMEGSSLVSKLPASRESTLQKLQQQKAKTPVIKAVIIDEATKSMVNDLIDKAKSTVTMEVVLQKQDIPACYRRSKNPDKKYSLFKIESIVKGMRKALETLEGGGSIEDAKAKCSPDFIRFIELCRNDLRVYLSPFLHGARYTSYGRHFTKSEKLEEIVDRLHWYVSPGDMIVDFCCGANEFSLFMRKKLEETGKKCDYKNFDLIQTKNDFNFSKRDWFQVKPDELPDGNRLIMGLNPPFGVKGQLANQFVDHALKFKPKIIVLIVPKETERLDIKRDPYDLIWEDTDLLSGQSFYLPGSVDVNEMPLNDWNVVAPPLFIWSRPDWTPKHKEIAVEKGHVSSSAGSRFVGPPWVPPSRPTSPSTLLNFDTGMNEGSFVPMEIEDEEDRDDYSILFQTSKQEDLFKPAEQDSVSKLDRSSSPKFAQQDLGLKRESVVSSKDDSQKAEPKLAKLSSFKSQDNESKVERSDSVKSKDQNRKLTVSSEAREKENSTSIHPSVKVAEAENLKVVKASIGPMDSVSMQQKQLDQGFSIPLEKPSQDFKLNRDTNKSIKKYDLFKNRPVEGQGHAGSTGKVDQNKLNVQDSQEKARKASERGNDSSRKESRLSDRSEDAHNTRHDRNKDVRSSRHDRVDDARGSRNDRGGEVRASRPGKVEDTRSSRHDREGIHDESLRVSHQQMRGSGKQQRPNSDIDMAGKRSPSRYDKYESRRKSPDRNERHSTRRYSEDRSASSHVSRHGSSTNEQRRASPGKSTQSSVVDLSSFFSTDDRKKEVDDFSRKDPGNFIPEDSKSMWNEREQYIRGNENHLRRGEQLNTNYLSAGLPNSFNDMPSYGLSSDAQMTQLGRHYYENLAASSRRPEAYEMNVSRLYPDVVSLSRQNRQQDYYQSELSREMGGLDRYTGHLREDAFIGSTGSGSLPERSIPAWPSGGPPPNLYKSPYGAPIERQAIPGVDPLRISSQGLDRFLQNPNVQSQYPSSQARYPGSSNQQLGGWFED</sequence>
<dbReference type="Gene3D" id="3.30.40.10">
    <property type="entry name" value="Zinc/RING finger domain, C3HC4 (zinc finger)"/>
    <property type="match status" value="2"/>
</dbReference>